<accession>A0AAW0CIC1</accession>
<reference evidence="2 3" key="1">
    <citation type="submission" date="2024-01" db="EMBL/GenBank/DDBJ databases">
        <title>A draft genome for a cacao thread blight-causing isolate of Paramarasmius palmivorus.</title>
        <authorList>
            <person name="Baruah I.K."/>
            <person name="Bukari Y."/>
            <person name="Amoako-Attah I."/>
            <person name="Meinhardt L.W."/>
            <person name="Bailey B.A."/>
            <person name="Cohen S.P."/>
        </authorList>
    </citation>
    <scope>NUCLEOTIDE SEQUENCE [LARGE SCALE GENOMIC DNA]</scope>
    <source>
        <strain evidence="2 3">GH-12</strain>
    </source>
</reference>
<proteinExistence type="predicted"/>
<dbReference type="AlphaFoldDB" id="A0AAW0CIC1"/>
<dbReference type="Gene3D" id="3.80.10.10">
    <property type="entry name" value="Ribonuclease Inhibitor"/>
    <property type="match status" value="1"/>
</dbReference>
<dbReference type="Pfam" id="PF12937">
    <property type="entry name" value="F-box-like"/>
    <property type="match status" value="1"/>
</dbReference>
<sequence length="544" mass="61479">MRTTSTSSHDRHAARQTLRQARTTLEVYDAEIQRRLDALKGLVEERNKAIRVIEECQQRLATIHSLPPEVMLNVFSLSCCENWLDPKNICPSIALSAVCATWRDIILSTPSLWTSIGVTFTYPSWPLELLPLLRHQIQLFTVRSHTALLSVSLVFDSVNTHTPSSGGHRFPDMKSAWNILASSSHRWHNLSVHVDKNSFLSKPFFRLIAGRLDSLKHLSLTADLEARVAVDMDLFEVCPSLDTVVLSYLCPELLILPYSQIYCLTIQNCTIGEDFVSLFPNVERLVLEDTNSPYEPDEPERQLYCSSKVRSLSIVAGFNWDDEEECNFFNVFRTFTLGGLSSLEIADFKSNKLEGWDTFDDVAVIGFLSRSNCSITHFVLKWTPISDVQAVGLVRLMPALRSLHIEEYHYRLDGVPTNSVITRKFLEAFTLDTRDDTEQTGFLAPSLRKLTLVLHRRGLDRQALANMLISRRPPGYSYDAQVEDNDHLSSVVIGFIGPGEVDTAIIRCFDEIGLQPRSFNISMERVPHSSEVWGTPTIPSEMTG</sequence>
<dbReference type="InterPro" id="IPR032675">
    <property type="entry name" value="LRR_dom_sf"/>
</dbReference>
<gene>
    <name evidence="2" type="ORF">VNI00_010574</name>
</gene>
<evidence type="ECO:0000313" key="3">
    <source>
        <dbReference type="Proteomes" id="UP001383192"/>
    </source>
</evidence>
<dbReference type="InterPro" id="IPR036047">
    <property type="entry name" value="F-box-like_dom_sf"/>
</dbReference>
<dbReference type="EMBL" id="JAYKXP010000043">
    <property type="protein sequence ID" value="KAK7038690.1"/>
    <property type="molecule type" value="Genomic_DNA"/>
</dbReference>
<evidence type="ECO:0000259" key="1">
    <source>
        <dbReference type="Pfam" id="PF12937"/>
    </source>
</evidence>
<name>A0AAW0CIC1_9AGAR</name>
<keyword evidence="3" id="KW-1185">Reference proteome</keyword>
<comment type="caution">
    <text evidence="2">The sequence shown here is derived from an EMBL/GenBank/DDBJ whole genome shotgun (WGS) entry which is preliminary data.</text>
</comment>
<dbReference type="Proteomes" id="UP001383192">
    <property type="component" value="Unassembled WGS sequence"/>
</dbReference>
<dbReference type="InterPro" id="IPR001810">
    <property type="entry name" value="F-box_dom"/>
</dbReference>
<dbReference type="Gene3D" id="1.20.1280.50">
    <property type="match status" value="1"/>
</dbReference>
<dbReference type="SUPFAM" id="SSF52047">
    <property type="entry name" value="RNI-like"/>
    <property type="match status" value="1"/>
</dbReference>
<organism evidence="2 3">
    <name type="scientific">Paramarasmius palmivorus</name>
    <dbReference type="NCBI Taxonomy" id="297713"/>
    <lineage>
        <taxon>Eukaryota</taxon>
        <taxon>Fungi</taxon>
        <taxon>Dikarya</taxon>
        <taxon>Basidiomycota</taxon>
        <taxon>Agaricomycotina</taxon>
        <taxon>Agaricomycetes</taxon>
        <taxon>Agaricomycetidae</taxon>
        <taxon>Agaricales</taxon>
        <taxon>Marasmiineae</taxon>
        <taxon>Marasmiaceae</taxon>
        <taxon>Paramarasmius</taxon>
    </lineage>
</organism>
<feature type="domain" description="F-box" evidence="1">
    <location>
        <begin position="63"/>
        <end position="116"/>
    </location>
</feature>
<evidence type="ECO:0000313" key="2">
    <source>
        <dbReference type="EMBL" id="KAK7038690.1"/>
    </source>
</evidence>
<dbReference type="SUPFAM" id="SSF81383">
    <property type="entry name" value="F-box domain"/>
    <property type="match status" value="1"/>
</dbReference>
<protein>
    <recommendedName>
        <fullName evidence="1">F-box domain-containing protein</fullName>
    </recommendedName>
</protein>